<gene>
    <name evidence="1" type="ORF">FHP24_09440</name>
</gene>
<reference evidence="1 2" key="1">
    <citation type="submission" date="2019-06" db="EMBL/GenBank/DDBJ databases">
        <title>The draft genome of Rhizobium smilacinae PTYR-5.</title>
        <authorList>
            <person name="Liu L."/>
            <person name="Li L."/>
            <person name="Zhang X."/>
        </authorList>
    </citation>
    <scope>NUCLEOTIDE SEQUENCE [LARGE SCALE GENOMIC DNA]</scope>
    <source>
        <strain evidence="1 2">PTYR-5</strain>
    </source>
</reference>
<dbReference type="OrthoDB" id="8305267at2"/>
<keyword evidence="2" id="KW-1185">Reference proteome</keyword>
<proteinExistence type="predicted"/>
<protein>
    <submittedName>
        <fullName evidence="1">Uncharacterized protein</fullName>
    </submittedName>
</protein>
<comment type="caution">
    <text evidence="1">The sequence shown here is derived from an EMBL/GenBank/DDBJ whole genome shotgun (WGS) entry which is preliminary data.</text>
</comment>
<evidence type="ECO:0000313" key="1">
    <source>
        <dbReference type="EMBL" id="TNM66404.1"/>
    </source>
</evidence>
<sequence length="100" mass="10937">MSKRPRAVFFAPDFGWRNLAYNISLLLTGQAFLFGGNISSLIPVLVTGIQPTRVCAAKESIQPKDLGWLDSCDEHRNGGLERAFAGWQELSAAIEEDANA</sequence>
<dbReference type="EMBL" id="VDMN01000001">
    <property type="protein sequence ID" value="TNM66404.1"/>
    <property type="molecule type" value="Genomic_DNA"/>
</dbReference>
<name>A0A5C4XUR6_9HYPH</name>
<evidence type="ECO:0000313" key="2">
    <source>
        <dbReference type="Proteomes" id="UP000311605"/>
    </source>
</evidence>
<accession>A0A5C4XUR6</accession>
<organism evidence="1 2">
    <name type="scientific">Aliirhizobium smilacinae</name>
    <dbReference type="NCBI Taxonomy" id="1395944"/>
    <lineage>
        <taxon>Bacteria</taxon>
        <taxon>Pseudomonadati</taxon>
        <taxon>Pseudomonadota</taxon>
        <taxon>Alphaproteobacteria</taxon>
        <taxon>Hyphomicrobiales</taxon>
        <taxon>Rhizobiaceae</taxon>
        <taxon>Aliirhizobium</taxon>
    </lineage>
</organism>
<dbReference type="AlphaFoldDB" id="A0A5C4XUR6"/>
<dbReference type="Proteomes" id="UP000311605">
    <property type="component" value="Unassembled WGS sequence"/>
</dbReference>